<sequence length="202" mass="21289">MGIYWPPFVGGIVLGATSAIADRPEIGEVVLRFRSNDIARLCSWVVMLPLAVLLMVLAFASYPTIDPVAVVLSLGTWIMAASCFLMPSVALHENALVIVNPFHLRVVSRHAGLSFTSSSFLSIVTSRPPRSFRALAIEGSQLSTALARPTRVTSVAAALTAANEAHPLGIDVPEVARVAAPLASFWFGLAILGIAATAAAAW</sequence>
<dbReference type="AlphaFoldDB" id="A0A919TZ48"/>
<dbReference type="Proteomes" id="UP000632740">
    <property type="component" value="Unassembled WGS sequence"/>
</dbReference>
<accession>A0A919TZ48</accession>
<evidence type="ECO:0000313" key="3">
    <source>
        <dbReference type="Proteomes" id="UP000632740"/>
    </source>
</evidence>
<dbReference type="EMBL" id="BONK01000006">
    <property type="protein sequence ID" value="GIG21320.1"/>
    <property type="molecule type" value="Genomic_DNA"/>
</dbReference>
<gene>
    <name evidence="2" type="ORF">Cch01nite_20440</name>
</gene>
<keyword evidence="1" id="KW-0472">Membrane</keyword>
<keyword evidence="1" id="KW-0812">Transmembrane</keyword>
<keyword evidence="1" id="KW-1133">Transmembrane helix</keyword>
<dbReference type="RefSeq" id="WP_203752703.1">
    <property type="nucleotide sequence ID" value="NZ_BONK01000006.1"/>
</dbReference>
<organism evidence="2 3">
    <name type="scientific">Cellulomonas chitinilytica</name>
    <dbReference type="NCBI Taxonomy" id="398759"/>
    <lineage>
        <taxon>Bacteria</taxon>
        <taxon>Bacillati</taxon>
        <taxon>Actinomycetota</taxon>
        <taxon>Actinomycetes</taxon>
        <taxon>Micrococcales</taxon>
        <taxon>Cellulomonadaceae</taxon>
        <taxon>Cellulomonas</taxon>
    </lineage>
</organism>
<proteinExistence type="predicted"/>
<evidence type="ECO:0000313" key="2">
    <source>
        <dbReference type="EMBL" id="GIG21320.1"/>
    </source>
</evidence>
<feature type="transmembrane region" description="Helical" evidence="1">
    <location>
        <begin position="68"/>
        <end position="86"/>
    </location>
</feature>
<evidence type="ECO:0000256" key="1">
    <source>
        <dbReference type="SAM" id="Phobius"/>
    </source>
</evidence>
<feature type="transmembrane region" description="Helical" evidence="1">
    <location>
        <begin position="178"/>
        <end position="201"/>
    </location>
</feature>
<protein>
    <submittedName>
        <fullName evidence="2">Uncharacterized protein</fullName>
    </submittedName>
</protein>
<name>A0A919TZ48_9CELL</name>
<feature type="transmembrane region" description="Helical" evidence="1">
    <location>
        <begin position="41"/>
        <end position="62"/>
    </location>
</feature>
<reference evidence="2" key="1">
    <citation type="submission" date="2021-01" db="EMBL/GenBank/DDBJ databases">
        <title>Whole genome shotgun sequence of Cellulomonas chitinilytica NBRC 110799.</title>
        <authorList>
            <person name="Komaki H."/>
            <person name="Tamura T."/>
        </authorList>
    </citation>
    <scope>NUCLEOTIDE SEQUENCE</scope>
    <source>
        <strain evidence="2">NBRC 110799</strain>
    </source>
</reference>
<keyword evidence="3" id="KW-1185">Reference proteome</keyword>
<comment type="caution">
    <text evidence="2">The sequence shown here is derived from an EMBL/GenBank/DDBJ whole genome shotgun (WGS) entry which is preliminary data.</text>
</comment>